<sequence length="122" mass="14113">MENIETSEWFWSIIGKADLNRDKLKEILTGFSKEEIIKFQEEFVDASVELQDEPFIDYMEESEDGVEDIANWVVSNGKELYFQIMDNPEEIPHSVNDVTEQILYGVADEVCVEKYGESTGVY</sequence>
<feature type="domain" description="DUF4240" evidence="1">
    <location>
        <begin position="8"/>
        <end position="98"/>
    </location>
</feature>
<dbReference type="AlphaFoldDB" id="A0AAE3YEL3"/>
<dbReference type="EMBL" id="JAVDQY010000006">
    <property type="protein sequence ID" value="MDR6528786.1"/>
    <property type="molecule type" value="Genomic_DNA"/>
</dbReference>
<organism evidence="2 3">
    <name type="scientific">Chryseobacterium rhizosphaerae</name>
    <dbReference type="NCBI Taxonomy" id="395937"/>
    <lineage>
        <taxon>Bacteria</taxon>
        <taxon>Pseudomonadati</taxon>
        <taxon>Bacteroidota</taxon>
        <taxon>Flavobacteriia</taxon>
        <taxon>Flavobacteriales</taxon>
        <taxon>Weeksellaceae</taxon>
        <taxon>Chryseobacterium group</taxon>
        <taxon>Chryseobacterium</taxon>
    </lineage>
</organism>
<comment type="caution">
    <text evidence="2">The sequence shown here is derived from an EMBL/GenBank/DDBJ whole genome shotgun (WGS) entry which is preliminary data.</text>
</comment>
<proteinExistence type="predicted"/>
<dbReference type="Proteomes" id="UP001184861">
    <property type="component" value="Unassembled WGS sequence"/>
</dbReference>
<name>A0AAE3YEL3_9FLAO</name>
<protein>
    <recommendedName>
        <fullName evidence="1">DUF4240 domain-containing protein</fullName>
    </recommendedName>
</protein>
<gene>
    <name evidence="2" type="ORF">J2787_004225</name>
</gene>
<dbReference type="RefSeq" id="WP_309948005.1">
    <property type="nucleotide sequence ID" value="NZ_JAVDQY010000006.1"/>
</dbReference>
<evidence type="ECO:0000313" key="2">
    <source>
        <dbReference type="EMBL" id="MDR6528786.1"/>
    </source>
</evidence>
<accession>A0AAE3YEL3</accession>
<dbReference type="InterPro" id="IPR025334">
    <property type="entry name" value="DUF4240"/>
</dbReference>
<evidence type="ECO:0000259" key="1">
    <source>
        <dbReference type="Pfam" id="PF14024"/>
    </source>
</evidence>
<evidence type="ECO:0000313" key="3">
    <source>
        <dbReference type="Proteomes" id="UP001184861"/>
    </source>
</evidence>
<reference evidence="2" key="1">
    <citation type="submission" date="2023-07" db="EMBL/GenBank/DDBJ databases">
        <title>Sorghum-associated microbial communities from plants grown in Nebraska, USA.</title>
        <authorList>
            <person name="Schachtman D."/>
        </authorList>
    </citation>
    <scope>NUCLEOTIDE SEQUENCE</scope>
    <source>
        <strain evidence="2">DS2360</strain>
    </source>
</reference>
<dbReference type="Pfam" id="PF14024">
    <property type="entry name" value="DUF4240"/>
    <property type="match status" value="1"/>
</dbReference>